<evidence type="ECO:0000313" key="6">
    <source>
        <dbReference type="Proteomes" id="UP001190700"/>
    </source>
</evidence>
<feature type="region of interest" description="Disordered" evidence="3">
    <location>
        <begin position="1"/>
        <end position="112"/>
    </location>
</feature>
<keyword evidence="2" id="KW-0479">Metal-binding</keyword>
<dbReference type="SUPFAM" id="SSF57850">
    <property type="entry name" value="RING/U-box"/>
    <property type="match status" value="1"/>
</dbReference>
<dbReference type="EMBL" id="LGRX02004597">
    <property type="protein sequence ID" value="KAK3279955.1"/>
    <property type="molecule type" value="Genomic_DNA"/>
</dbReference>
<keyword evidence="2" id="KW-0863">Zinc-finger</keyword>
<dbReference type="InterPro" id="IPR026768">
    <property type="entry name" value="YPEH2ZP"/>
</dbReference>
<comment type="similarity">
    <text evidence="1">Belongs to the FAM72 family.</text>
</comment>
<dbReference type="PANTHER" id="PTHR31841">
    <property type="entry name" value="PROTEIN FAM72A-RELATED"/>
    <property type="match status" value="1"/>
</dbReference>
<keyword evidence="6" id="KW-1185">Reference proteome</keyword>
<evidence type="ECO:0000313" key="5">
    <source>
        <dbReference type="EMBL" id="KAK3279955.1"/>
    </source>
</evidence>
<feature type="compositionally biased region" description="Pro residues" evidence="3">
    <location>
        <begin position="92"/>
        <end position="101"/>
    </location>
</feature>
<evidence type="ECO:0000256" key="2">
    <source>
        <dbReference type="PROSITE-ProRule" id="PRU00175"/>
    </source>
</evidence>
<dbReference type="SMART" id="SM00184">
    <property type="entry name" value="RING"/>
    <property type="match status" value="1"/>
</dbReference>
<sequence>MPKRILRVVSARSLRFSGETTRRSRRQLDTPTTGLTDEPPLAQRRSRRGLNAPTTAAPDELPQARRRRRVLDTTNRQVEQDTPPAARGPASLQPPPQPPTITPSGIHPTVDSPLPVTLAEQITGASFVLTGERPDSWDPPEGEGSVPLPEFAQFVSYPIAMRTFEGLDLGVARQRLVDEVASAIRVEDEVTIAARIDVINHLRSVASEPALLPRRDASELPARLPAGTARRLAGEFITALEDLLASNNSAMNMIFTALESQAELFEDSDASDDGGSYNSQAMEIVDPEALSLHCARCQHVLTYRAMLVVHVSHEQLTLFSSDIVADSNVAIARATRRGSNPAVPCGCQTDVVLCALCTAAVGYHVRMRCTPCRESESNGHFFMFHMSAVCATGSRSLSMAPGTPPGPLRWSELPYNGRLPGGPAADWESWLAPCAEAVGQYLCEICQEPLVRASRLPCGHAGFCEGCLQREADVRGRCPLCRAAFDRDTLASDDARRGAIAALSAACPHCKTSMRWEHAADHTCTVTNA</sequence>
<proteinExistence type="inferred from homology"/>
<organism evidence="5 6">
    <name type="scientific">Cymbomonas tetramitiformis</name>
    <dbReference type="NCBI Taxonomy" id="36881"/>
    <lineage>
        <taxon>Eukaryota</taxon>
        <taxon>Viridiplantae</taxon>
        <taxon>Chlorophyta</taxon>
        <taxon>Pyramimonadophyceae</taxon>
        <taxon>Pyramimonadales</taxon>
        <taxon>Pyramimonadaceae</taxon>
        <taxon>Cymbomonas</taxon>
    </lineage>
</organism>
<evidence type="ECO:0000256" key="1">
    <source>
        <dbReference type="ARBA" id="ARBA00006888"/>
    </source>
</evidence>
<name>A0AAE0GKK5_9CHLO</name>
<comment type="caution">
    <text evidence="5">The sequence shown here is derived from an EMBL/GenBank/DDBJ whole genome shotgun (WGS) entry which is preliminary data.</text>
</comment>
<accession>A0AAE0GKK5</accession>
<protein>
    <recommendedName>
        <fullName evidence="4">RING-type domain-containing protein</fullName>
    </recommendedName>
</protein>
<dbReference type="PANTHER" id="PTHR31841:SF1">
    <property type="entry name" value="PROTEIN FAM72A-RELATED"/>
    <property type="match status" value="1"/>
</dbReference>
<dbReference type="Gene3D" id="3.30.40.10">
    <property type="entry name" value="Zinc/RING finger domain, C3HC4 (zinc finger)"/>
    <property type="match status" value="1"/>
</dbReference>
<dbReference type="PROSITE" id="PS50089">
    <property type="entry name" value="ZF_RING_2"/>
    <property type="match status" value="1"/>
</dbReference>
<dbReference type="GO" id="GO:0008270">
    <property type="term" value="F:zinc ion binding"/>
    <property type="evidence" value="ECO:0007669"/>
    <property type="project" value="UniProtKB-KW"/>
</dbReference>
<dbReference type="Pfam" id="PF13920">
    <property type="entry name" value="zf-C3HC4_3"/>
    <property type="match status" value="1"/>
</dbReference>
<evidence type="ECO:0000256" key="3">
    <source>
        <dbReference type="SAM" id="MobiDB-lite"/>
    </source>
</evidence>
<dbReference type="InterPro" id="IPR013083">
    <property type="entry name" value="Znf_RING/FYVE/PHD"/>
</dbReference>
<feature type="domain" description="RING-type" evidence="4">
    <location>
        <begin position="443"/>
        <end position="482"/>
    </location>
</feature>
<dbReference type="GO" id="GO:0005829">
    <property type="term" value="C:cytosol"/>
    <property type="evidence" value="ECO:0007669"/>
    <property type="project" value="UniProtKB-ARBA"/>
</dbReference>
<keyword evidence="2" id="KW-0862">Zinc</keyword>
<dbReference type="AlphaFoldDB" id="A0AAE0GKK5"/>
<dbReference type="Proteomes" id="UP001190700">
    <property type="component" value="Unassembled WGS sequence"/>
</dbReference>
<dbReference type="InterPro" id="IPR001841">
    <property type="entry name" value="Znf_RING"/>
</dbReference>
<dbReference type="Pfam" id="PF14976">
    <property type="entry name" value="YPEH2ZP"/>
    <property type="match status" value="1"/>
</dbReference>
<reference evidence="5 6" key="1">
    <citation type="journal article" date="2015" name="Genome Biol. Evol.">
        <title>Comparative Genomics of a Bacterivorous Green Alga Reveals Evolutionary Causalities and Consequences of Phago-Mixotrophic Mode of Nutrition.</title>
        <authorList>
            <person name="Burns J.A."/>
            <person name="Paasch A."/>
            <person name="Narechania A."/>
            <person name="Kim E."/>
        </authorList>
    </citation>
    <scope>NUCLEOTIDE SEQUENCE [LARGE SCALE GENOMIC DNA]</scope>
    <source>
        <strain evidence="5 6">PLY_AMNH</strain>
    </source>
</reference>
<gene>
    <name evidence="5" type="ORF">CYMTET_12188</name>
</gene>
<evidence type="ECO:0000259" key="4">
    <source>
        <dbReference type="PROSITE" id="PS50089"/>
    </source>
</evidence>